<dbReference type="Pfam" id="PF00583">
    <property type="entry name" value="Acetyltransf_1"/>
    <property type="match status" value="1"/>
</dbReference>
<keyword evidence="2" id="KW-0012">Acyltransferase</keyword>
<evidence type="ECO:0000313" key="4">
    <source>
        <dbReference type="EMBL" id="GLS85659.1"/>
    </source>
</evidence>
<proteinExistence type="predicted"/>
<keyword evidence="1" id="KW-0808">Transferase</keyword>
<organism evidence="4 5">
    <name type="scientific">Cypionkella aquatica</name>
    <dbReference type="NCBI Taxonomy" id="1756042"/>
    <lineage>
        <taxon>Bacteria</taxon>
        <taxon>Pseudomonadati</taxon>
        <taxon>Pseudomonadota</taxon>
        <taxon>Alphaproteobacteria</taxon>
        <taxon>Rhodobacterales</taxon>
        <taxon>Paracoccaceae</taxon>
        <taxon>Cypionkella</taxon>
    </lineage>
</organism>
<dbReference type="Gene3D" id="3.40.630.30">
    <property type="match status" value="1"/>
</dbReference>
<dbReference type="AlphaFoldDB" id="A0AA37U0V3"/>
<comment type="caution">
    <text evidence="4">The sequence shown here is derived from an EMBL/GenBank/DDBJ whole genome shotgun (WGS) entry which is preliminary data.</text>
</comment>
<accession>A0AA37U0V3</accession>
<feature type="domain" description="N-acetyltransferase" evidence="3">
    <location>
        <begin position="3"/>
        <end position="148"/>
    </location>
</feature>
<keyword evidence="5" id="KW-1185">Reference proteome</keyword>
<name>A0AA37U0V3_9RHOB</name>
<dbReference type="PROSITE" id="PS51186">
    <property type="entry name" value="GNAT"/>
    <property type="match status" value="1"/>
</dbReference>
<dbReference type="InterPro" id="IPR016181">
    <property type="entry name" value="Acyl_CoA_acyltransferase"/>
</dbReference>
<evidence type="ECO:0000256" key="1">
    <source>
        <dbReference type="ARBA" id="ARBA00022679"/>
    </source>
</evidence>
<dbReference type="PANTHER" id="PTHR43877:SF2">
    <property type="entry name" value="AMINOALKYLPHOSPHONATE N-ACETYLTRANSFERASE-RELATED"/>
    <property type="match status" value="1"/>
</dbReference>
<reference evidence="4 5" key="1">
    <citation type="journal article" date="2014" name="Int. J. Syst. Evol. Microbiol.">
        <title>Complete genome sequence of Corynebacterium casei LMG S-19264T (=DSM 44701T), isolated from a smear-ripened cheese.</title>
        <authorList>
            <consortium name="US DOE Joint Genome Institute (JGI-PGF)"/>
            <person name="Walter F."/>
            <person name="Albersmeier A."/>
            <person name="Kalinowski J."/>
            <person name="Ruckert C."/>
        </authorList>
    </citation>
    <scope>NUCLEOTIDE SEQUENCE [LARGE SCALE GENOMIC DNA]</scope>
    <source>
        <strain evidence="4 5">NBRC 111766</strain>
    </source>
</reference>
<dbReference type="InterPro" id="IPR050832">
    <property type="entry name" value="Bact_Acetyltransf"/>
</dbReference>
<evidence type="ECO:0000259" key="3">
    <source>
        <dbReference type="PROSITE" id="PS51186"/>
    </source>
</evidence>
<dbReference type="GO" id="GO:0016747">
    <property type="term" value="F:acyltransferase activity, transferring groups other than amino-acyl groups"/>
    <property type="evidence" value="ECO:0007669"/>
    <property type="project" value="InterPro"/>
</dbReference>
<evidence type="ECO:0000256" key="2">
    <source>
        <dbReference type="ARBA" id="ARBA00023315"/>
    </source>
</evidence>
<evidence type="ECO:0000313" key="5">
    <source>
        <dbReference type="Proteomes" id="UP001157355"/>
    </source>
</evidence>
<dbReference type="Proteomes" id="UP001157355">
    <property type="component" value="Unassembled WGS sequence"/>
</dbReference>
<gene>
    <name evidence="4" type="ORF">GCM10010873_06320</name>
</gene>
<dbReference type="InterPro" id="IPR000182">
    <property type="entry name" value="GNAT_dom"/>
</dbReference>
<protein>
    <submittedName>
        <fullName evidence="4">N-acetyltransferase</fullName>
    </submittedName>
</protein>
<sequence>MAVSFRDARAEDVAALVAMLADDPLGQAREGDDLAPYLAAFDEIAANPMHQLIVGETAGRIVATCQLTILAGLSRQGAKRALVEAVRVVADLRGQRIGEALMAECEARARAAGASVIQLTTDKTRTRAHAFYDRLGYSPSHIGYKKPL</sequence>
<dbReference type="EMBL" id="BSPP01000003">
    <property type="protein sequence ID" value="GLS85659.1"/>
    <property type="molecule type" value="Genomic_DNA"/>
</dbReference>
<dbReference type="PANTHER" id="PTHR43877">
    <property type="entry name" value="AMINOALKYLPHOSPHONATE N-ACETYLTRANSFERASE-RELATED-RELATED"/>
    <property type="match status" value="1"/>
</dbReference>
<dbReference type="RefSeq" id="WP_284323883.1">
    <property type="nucleotide sequence ID" value="NZ_BSPP01000003.1"/>
</dbReference>
<dbReference type="CDD" id="cd04301">
    <property type="entry name" value="NAT_SF"/>
    <property type="match status" value="1"/>
</dbReference>
<dbReference type="SUPFAM" id="SSF55729">
    <property type="entry name" value="Acyl-CoA N-acyltransferases (Nat)"/>
    <property type="match status" value="1"/>
</dbReference>